<dbReference type="InterPro" id="IPR019734">
    <property type="entry name" value="TPR_rpt"/>
</dbReference>
<dbReference type="SUPFAM" id="SSF48452">
    <property type="entry name" value="TPR-like"/>
    <property type="match status" value="2"/>
</dbReference>
<accession>A0ABY6M2L4</accession>
<reference evidence="3" key="1">
    <citation type="submission" date="2021-08" db="EMBL/GenBank/DDBJ databases">
        <title>Flavobacterium sp. strain CC-SYL302.</title>
        <authorList>
            <person name="Lin S.-Y."/>
            <person name="Lee T.-H."/>
            <person name="Young C.-C."/>
        </authorList>
    </citation>
    <scope>NUCLEOTIDE SEQUENCE</scope>
    <source>
        <strain evidence="3">CC-SYL302</strain>
    </source>
</reference>
<evidence type="ECO:0000256" key="1">
    <source>
        <dbReference type="PROSITE-ProRule" id="PRU00339"/>
    </source>
</evidence>
<dbReference type="SMART" id="SM00028">
    <property type="entry name" value="TPR"/>
    <property type="match status" value="6"/>
</dbReference>
<feature type="repeat" description="TPR" evidence="1">
    <location>
        <begin position="84"/>
        <end position="117"/>
    </location>
</feature>
<sequence length="591" mass="68433">MKKIILICLLIFTAVASAQNTELAAAYFAKGEYDKAVLLLEPLYKQQPYNQNYYNQLVTCYQQLQQFDKAEALILLHIAQFKLTTAYVTLGYNYALQNKSELAEENYQKAIESIANNPNVVYSIAREFETKSLIPQAIQAYEYAFELNQNPDFNYPLALLYGQAGNYEKMLESIFTYAENNQNSISSVQNMLSFYMTDDAEKNFSNQVRKSLLQRVQKNQDIFWVHFLSWYFVQQQDFAKAFIQEKAVFKREGTNVYKLFSLAEAAQAEKDYETATEILNFIEESVLDQAVQIQTTVLKNKILLANSTPQNYKEMQKLFEQQIEKFEISNNSVALVLQIARFYGFELDNFNEAKHKIDKLLALSLPTLQQAQVKELLADLYVANKKFNQAIIYYGQVQDDVKNNELAHNAQFKMAMANYYKTDFDWALKQFKVLKQSTSLLIANDALEMFLLLNDATRQDSAKVVLTPFAEADFLKFQKKNEQAKQAYLNLLPEAELTEMADVTLYRLAQVNFDLANTAQAIAHLEQLLSQYQESIYRDDAHFLLGIWYEKLGDTEKAQNNLEQIIVHHQDSIYFLEAQTKYRKLRGDKNV</sequence>
<dbReference type="Pfam" id="PF14559">
    <property type="entry name" value="TPR_19"/>
    <property type="match status" value="1"/>
</dbReference>
<feature type="chain" id="PRO_5045111171" evidence="2">
    <location>
        <begin position="19"/>
        <end position="591"/>
    </location>
</feature>
<dbReference type="Pfam" id="PF13174">
    <property type="entry name" value="TPR_6"/>
    <property type="match status" value="2"/>
</dbReference>
<dbReference type="RefSeq" id="WP_264433555.1">
    <property type="nucleotide sequence ID" value="NZ_CP081495.1"/>
</dbReference>
<evidence type="ECO:0000313" key="3">
    <source>
        <dbReference type="EMBL" id="UYW01148.1"/>
    </source>
</evidence>
<name>A0ABY6M2L4_9FLAO</name>
<dbReference type="Gene3D" id="1.25.40.10">
    <property type="entry name" value="Tetratricopeptide repeat domain"/>
    <property type="match status" value="4"/>
</dbReference>
<keyword evidence="1" id="KW-0802">TPR repeat</keyword>
<dbReference type="EMBL" id="CP081495">
    <property type="protein sequence ID" value="UYW01148.1"/>
    <property type="molecule type" value="Genomic_DNA"/>
</dbReference>
<feature type="signal peptide" evidence="2">
    <location>
        <begin position="1"/>
        <end position="18"/>
    </location>
</feature>
<evidence type="ECO:0000313" key="4">
    <source>
        <dbReference type="Proteomes" id="UP001163328"/>
    </source>
</evidence>
<keyword evidence="2" id="KW-0732">Signal</keyword>
<keyword evidence="4" id="KW-1185">Reference proteome</keyword>
<dbReference type="Pfam" id="PF13181">
    <property type="entry name" value="TPR_8"/>
    <property type="match status" value="1"/>
</dbReference>
<organism evidence="3 4">
    <name type="scientific">Flavobacterium agricola</name>
    <dbReference type="NCBI Taxonomy" id="2870839"/>
    <lineage>
        <taxon>Bacteria</taxon>
        <taxon>Pseudomonadati</taxon>
        <taxon>Bacteroidota</taxon>
        <taxon>Flavobacteriia</taxon>
        <taxon>Flavobacteriales</taxon>
        <taxon>Flavobacteriaceae</taxon>
        <taxon>Flavobacterium</taxon>
    </lineage>
</organism>
<dbReference type="InterPro" id="IPR011990">
    <property type="entry name" value="TPR-like_helical_dom_sf"/>
</dbReference>
<dbReference type="PROSITE" id="PS50005">
    <property type="entry name" value="TPR"/>
    <property type="match status" value="1"/>
</dbReference>
<evidence type="ECO:0000256" key="2">
    <source>
        <dbReference type="SAM" id="SignalP"/>
    </source>
</evidence>
<dbReference type="PANTHER" id="PTHR37423">
    <property type="entry name" value="SOLUBLE LYTIC MUREIN TRANSGLYCOSYLASE-RELATED"/>
    <property type="match status" value="1"/>
</dbReference>
<dbReference type="Proteomes" id="UP001163328">
    <property type="component" value="Chromosome"/>
</dbReference>
<proteinExistence type="predicted"/>
<dbReference type="PANTHER" id="PTHR37423:SF2">
    <property type="entry name" value="MEMBRANE-BOUND LYTIC MUREIN TRANSGLYCOSYLASE C"/>
    <property type="match status" value="1"/>
</dbReference>
<protein>
    <submittedName>
        <fullName evidence="3">Tetratricopeptide repeat protein</fullName>
    </submittedName>
</protein>
<gene>
    <name evidence="3" type="ORF">K5I29_11900</name>
</gene>